<dbReference type="InterPro" id="IPR001304">
    <property type="entry name" value="C-type_lectin-like"/>
</dbReference>
<dbReference type="InterPro" id="IPR050801">
    <property type="entry name" value="Ca-Dep_Lectins_ImmuneDev"/>
</dbReference>
<feature type="domain" description="C-type lectin" evidence="2">
    <location>
        <begin position="119"/>
        <end position="226"/>
    </location>
</feature>
<dbReference type="PROSITE" id="PS50041">
    <property type="entry name" value="C_TYPE_LECTIN_2"/>
    <property type="match status" value="1"/>
</dbReference>
<dbReference type="PANTHER" id="PTHR22801:SF63">
    <property type="entry name" value="C-TYPE LECTIN DOMAIN-CONTAINING PROTEIN"/>
    <property type="match status" value="1"/>
</dbReference>
<dbReference type="SMART" id="SM00034">
    <property type="entry name" value="CLECT"/>
    <property type="match status" value="1"/>
</dbReference>
<name>A0A6P3XWG6_DINQU</name>
<dbReference type="Pfam" id="PF00059">
    <property type="entry name" value="Lectin_C"/>
    <property type="match status" value="1"/>
</dbReference>
<keyword evidence="3" id="KW-1185">Reference proteome</keyword>
<dbReference type="InterPro" id="IPR016186">
    <property type="entry name" value="C-type_lectin-like/link_sf"/>
</dbReference>
<keyword evidence="1" id="KW-0732">Signal</keyword>
<dbReference type="OrthoDB" id="7357196at2759"/>
<dbReference type="Proteomes" id="UP000515204">
    <property type="component" value="Unplaced"/>
</dbReference>
<evidence type="ECO:0000313" key="4">
    <source>
        <dbReference type="RefSeq" id="XP_014482263.1"/>
    </source>
</evidence>
<dbReference type="CDD" id="cd00037">
    <property type="entry name" value="CLECT"/>
    <property type="match status" value="1"/>
</dbReference>
<sequence length="229" mass="25607">MLRYLRYLLVLLCVTSYCVADQSDTTNSLQDLDAVVSQSFAAVGKSLCDSDPNMGALQQLLCSSQNGQRMDFGQQIIYINRPPQWRTHKAVNLLDKVGSDYLVTPGIGAHKLHIRKLPWNRARRTCIQEGGHLAIINSNSEEKLLLRVMEENKMTQAWLGVHDLYEEGDWNTILDEPMESSGYAKWTTKIANLPDNAGGKQHCGLLLKDGGMDDLDCAAGQPFFCEINF</sequence>
<dbReference type="GeneID" id="106748349"/>
<dbReference type="PANTHER" id="PTHR22801">
    <property type="entry name" value="LITHOSTATHINE"/>
    <property type="match status" value="1"/>
</dbReference>
<dbReference type="Gene3D" id="3.10.100.10">
    <property type="entry name" value="Mannose-Binding Protein A, subunit A"/>
    <property type="match status" value="1"/>
</dbReference>
<feature type="chain" id="PRO_5027575250" evidence="1">
    <location>
        <begin position="21"/>
        <end position="229"/>
    </location>
</feature>
<organism evidence="3 4">
    <name type="scientific">Dinoponera quadriceps</name>
    <name type="common">South American ant</name>
    <dbReference type="NCBI Taxonomy" id="609295"/>
    <lineage>
        <taxon>Eukaryota</taxon>
        <taxon>Metazoa</taxon>
        <taxon>Ecdysozoa</taxon>
        <taxon>Arthropoda</taxon>
        <taxon>Hexapoda</taxon>
        <taxon>Insecta</taxon>
        <taxon>Pterygota</taxon>
        <taxon>Neoptera</taxon>
        <taxon>Endopterygota</taxon>
        <taxon>Hymenoptera</taxon>
        <taxon>Apocrita</taxon>
        <taxon>Aculeata</taxon>
        <taxon>Formicoidea</taxon>
        <taxon>Formicidae</taxon>
        <taxon>Ponerinae</taxon>
        <taxon>Ponerini</taxon>
        <taxon>Dinoponera</taxon>
    </lineage>
</organism>
<evidence type="ECO:0000259" key="2">
    <source>
        <dbReference type="PROSITE" id="PS50041"/>
    </source>
</evidence>
<evidence type="ECO:0000313" key="3">
    <source>
        <dbReference type="Proteomes" id="UP000515204"/>
    </source>
</evidence>
<dbReference type="InterPro" id="IPR016187">
    <property type="entry name" value="CTDL_fold"/>
</dbReference>
<accession>A0A6P3XWG6</accession>
<dbReference type="AlphaFoldDB" id="A0A6P3XWG6"/>
<reference evidence="4" key="1">
    <citation type="submission" date="2025-08" db="UniProtKB">
        <authorList>
            <consortium name="RefSeq"/>
        </authorList>
    </citation>
    <scope>IDENTIFICATION</scope>
</reference>
<dbReference type="KEGG" id="dqu:106748349"/>
<gene>
    <name evidence="4" type="primary">LOC106748349</name>
</gene>
<evidence type="ECO:0000256" key="1">
    <source>
        <dbReference type="SAM" id="SignalP"/>
    </source>
</evidence>
<proteinExistence type="predicted"/>
<dbReference type="SUPFAM" id="SSF56436">
    <property type="entry name" value="C-type lectin-like"/>
    <property type="match status" value="1"/>
</dbReference>
<dbReference type="RefSeq" id="XP_014482263.1">
    <property type="nucleotide sequence ID" value="XM_014626777.1"/>
</dbReference>
<feature type="signal peptide" evidence="1">
    <location>
        <begin position="1"/>
        <end position="20"/>
    </location>
</feature>
<protein>
    <submittedName>
        <fullName evidence="4">Hemolymph lipopolysaccharide-binding protein-like isoform X1</fullName>
    </submittedName>
</protein>